<accession>A0A7W9KCQ7</accession>
<sequence>MRASTAVIAAVVLAACPTPPAHAAAAPKTLITGDRVVVTTPGSTSLRLVVPPKPAAATPHFPLTTLQINAVDIGGHPADSLAYLVNTDDVTREQALVPVAGGIGRIAVPAGHYFVLATFTDYDADDNQVANRMAVVNDFTVAPAPAVNAVTIDERTATARTGVTTPKPATQDGSMLQLARLDAAGGGVGVSLANLGGPNPPLYISPTPAAAVGKLHYVYQWDGTGDDYRYDVAFPSDKGIPADEVFAVKAGQLATVTQRFDVDKPGTGSFLNGATDPLLSRFGVDEIGSLDGVPMPRQFTEYLGTADGGQWVQTMATPDIAAEFDGDVVTYQARRDYQVSWGHGPLAPGFGNSRDPSPYCAACTSGSTLGLRFNELNDSVATHTGLASSASDHIQLFWNGKKVVDDEDTGAEAALPTTQGVLRAVLDTDRGGDPSVVHATTTHTEMTVKVTGSDTPMPPGGRCAGDAPCRILPALAVHYDLDTDLTGTNRSVLQAMSLTVGHLSYNGVGSHARIASAAVSVSFDGKAWLPAKVVGSNGKYVARWQNPGSAKGTKPSLRVTAADVNGNEITQTIADAYTWSA</sequence>
<protein>
    <submittedName>
        <fullName evidence="2">Uncharacterized protein</fullName>
    </submittedName>
</protein>
<dbReference type="PROSITE" id="PS51257">
    <property type="entry name" value="PROKAR_LIPOPROTEIN"/>
    <property type="match status" value="1"/>
</dbReference>
<keyword evidence="1" id="KW-0732">Signal</keyword>
<organism evidence="2 3">
    <name type="scientific">Kutzneria kofuensis</name>
    <dbReference type="NCBI Taxonomy" id="103725"/>
    <lineage>
        <taxon>Bacteria</taxon>
        <taxon>Bacillati</taxon>
        <taxon>Actinomycetota</taxon>
        <taxon>Actinomycetes</taxon>
        <taxon>Pseudonocardiales</taxon>
        <taxon>Pseudonocardiaceae</taxon>
        <taxon>Kutzneria</taxon>
    </lineage>
</organism>
<dbReference type="Proteomes" id="UP000585638">
    <property type="component" value="Unassembled WGS sequence"/>
</dbReference>
<feature type="signal peptide" evidence="1">
    <location>
        <begin position="1"/>
        <end position="23"/>
    </location>
</feature>
<evidence type="ECO:0000313" key="3">
    <source>
        <dbReference type="Proteomes" id="UP000585638"/>
    </source>
</evidence>
<proteinExistence type="predicted"/>
<name>A0A7W9KCQ7_9PSEU</name>
<evidence type="ECO:0000313" key="2">
    <source>
        <dbReference type="EMBL" id="MBB5890192.1"/>
    </source>
</evidence>
<gene>
    <name evidence="2" type="ORF">BJ998_001388</name>
</gene>
<reference evidence="2 3" key="1">
    <citation type="submission" date="2020-08" db="EMBL/GenBank/DDBJ databases">
        <title>Sequencing the genomes of 1000 actinobacteria strains.</title>
        <authorList>
            <person name="Klenk H.-P."/>
        </authorList>
    </citation>
    <scope>NUCLEOTIDE SEQUENCE [LARGE SCALE GENOMIC DNA]</scope>
    <source>
        <strain evidence="2 3">DSM 43851</strain>
    </source>
</reference>
<evidence type="ECO:0000256" key="1">
    <source>
        <dbReference type="SAM" id="SignalP"/>
    </source>
</evidence>
<dbReference type="RefSeq" id="WP_184859505.1">
    <property type="nucleotide sequence ID" value="NZ_BAAAWY010000025.1"/>
</dbReference>
<keyword evidence="3" id="KW-1185">Reference proteome</keyword>
<dbReference type="AlphaFoldDB" id="A0A7W9KCQ7"/>
<comment type="caution">
    <text evidence="2">The sequence shown here is derived from an EMBL/GenBank/DDBJ whole genome shotgun (WGS) entry which is preliminary data.</text>
</comment>
<dbReference type="EMBL" id="JACHIR010000001">
    <property type="protein sequence ID" value="MBB5890192.1"/>
    <property type="molecule type" value="Genomic_DNA"/>
</dbReference>
<feature type="chain" id="PRO_5031046211" evidence="1">
    <location>
        <begin position="24"/>
        <end position="581"/>
    </location>
</feature>